<proteinExistence type="predicted"/>
<accession>W9CIT7</accession>
<dbReference type="SUPFAM" id="SSF56112">
    <property type="entry name" value="Protein kinase-like (PK-like)"/>
    <property type="match status" value="1"/>
</dbReference>
<protein>
    <recommendedName>
        <fullName evidence="1">Aminoglycoside phosphotransferase domain-containing protein</fullName>
    </recommendedName>
</protein>
<dbReference type="Gene3D" id="3.90.1200.10">
    <property type="match status" value="1"/>
</dbReference>
<dbReference type="InterPro" id="IPR051678">
    <property type="entry name" value="AGP_Transferase"/>
</dbReference>
<dbReference type="Pfam" id="PF01636">
    <property type="entry name" value="APH"/>
    <property type="match status" value="1"/>
</dbReference>
<gene>
    <name evidence="2" type="ORF">SBOR_5010</name>
</gene>
<evidence type="ECO:0000313" key="3">
    <source>
        <dbReference type="Proteomes" id="UP000019487"/>
    </source>
</evidence>
<reference evidence="2 3" key="1">
    <citation type="journal article" date="2014" name="Genome Announc.">
        <title>Draft genome sequence of Sclerotinia borealis, a psychrophilic plant pathogenic fungus.</title>
        <authorList>
            <person name="Mardanov A.V."/>
            <person name="Beletsky A.V."/>
            <person name="Kadnikov V.V."/>
            <person name="Ignatov A.N."/>
            <person name="Ravin N.V."/>
        </authorList>
    </citation>
    <scope>NUCLEOTIDE SEQUENCE [LARGE SCALE GENOMIC DNA]</scope>
    <source>
        <strain evidence="3">F-4157</strain>
    </source>
</reference>
<organism evidence="2 3">
    <name type="scientific">Sclerotinia borealis (strain F-4128)</name>
    <dbReference type="NCBI Taxonomy" id="1432307"/>
    <lineage>
        <taxon>Eukaryota</taxon>
        <taxon>Fungi</taxon>
        <taxon>Dikarya</taxon>
        <taxon>Ascomycota</taxon>
        <taxon>Pezizomycotina</taxon>
        <taxon>Leotiomycetes</taxon>
        <taxon>Helotiales</taxon>
        <taxon>Sclerotiniaceae</taxon>
        <taxon>Sclerotinia</taxon>
    </lineage>
</organism>
<dbReference type="InterPro" id="IPR002575">
    <property type="entry name" value="Aminoglycoside_PTrfase"/>
</dbReference>
<dbReference type="OrthoDB" id="2968323at2759"/>
<comment type="caution">
    <text evidence="2">The sequence shown here is derived from an EMBL/GenBank/DDBJ whole genome shotgun (WGS) entry which is preliminary data.</text>
</comment>
<dbReference type="PANTHER" id="PTHR21310:SF56">
    <property type="entry name" value="AMINOGLYCOSIDE PHOSPHOTRANSFERASE DOMAIN-CONTAINING PROTEIN"/>
    <property type="match status" value="1"/>
</dbReference>
<dbReference type="Proteomes" id="UP000019487">
    <property type="component" value="Unassembled WGS sequence"/>
</dbReference>
<name>W9CIT7_SCLBF</name>
<evidence type="ECO:0000259" key="1">
    <source>
        <dbReference type="Pfam" id="PF01636"/>
    </source>
</evidence>
<dbReference type="HOGENOM" id="CLU_055170_0_0_1"/>
<dbReference type="AlphaFoldDB" id="W9CIT7"/>
<dbReference type="PANTHER" id="PTHR21310">
    <property type="entry name" value="AMINOGLYCOSIDE PHOSPHOTRANSFERASE-RELATED-RELATED"/>
    <property type="match status" value="1"/>
</dbReference>
<dbReference type="EMBL" id="AYSA01000235">
    <property type="protein sequence ID" value="ESZ94599.1"/>
    <property type="molecule type" value="Genomic_DNA"/>
</dbReference>
<evidence type="ECO:0000313" key="2">
    <source>
        <dbReference type="EMBL" id="ESZ94599.1"/>
    </source>
</evidence>
<dbReference type="InterPro" id="IPR011009">
    <property type="entry name" value="Kinase-like_dom_sf"/>
</dbReference>
<feature type="domain" description="Aminoglycoside phosphotransferase" evidence="1">
    <location>
        <begin position="276"/>
        <end position="315"/>
    </location>
</feature>
<keyword evidence="3" id="KW-1185">Reference proteome</keyword>
<sequence>MAQPYPTLPIEGFGNGDGNLFPPDSMEEIKEMVTRLCLEINFARNIDRCEKITGGNNHIILFTCLPLSAKYQGQRIACVLRTCLKLFFRSNPPTDMEIKSLVALTHNFRTQARLPIPSTLAYDCTYENAIRSPYMIQERVRGQTLEHEYFMLYADLEYANPRNARLQQRWQYAKCVAAFVAAMERPMLPGYGIFKAEAGMPDKGTSVDIGFSITRDNIDGRKISIEPVFSAWVDDVLNTQVDRVHDVSKKISPEEASKILKLRLIGSQMAVKGLLTTDEPAVLWHADFYPRNIMVQSNRYETVLAGVIDWDDARALPRIITRAAPTFLWEMSKNQLQAREIEIIKEAFDEEIEKLSRGYGNDAYESERKMVRALGIYALFGPDFMHWYEMSFEGLVRGWKARMVGGR</sequence>